<evidence type="ECO:0000313" key="2">
    <source>
        <dbReference type="EMBL" id="BAC88507.1"/>
    </source>
</evidence>
<keyword evidence="1" id="KW-0732">Signal</keyword>
<dbReference type="HOGENOM" id="CLU_2154776_0_0_3"/>
<dbReference type="Pfam" id="PF13620">
    <property type="entry name" value="CarboxypepD_reg"/>
    <property type="match status" value="1"/>
</dbReference>
<gene>
    <name evidence="2" type="ordered locus">gll0566</name>
</gene>
<name>Q7NN48_GLOVI</name>
<dbReference type="OrthoDB" id="9890620at2"/>
<feature type="chain" id="PRO_5004288940" evidence="1">
    <location>
        <begin position="22"/>
        <end position="112"/>
    </location>
</feature>
<sequence length="112" mass="12378">MPRHWFVVLGLGLALAAPAQAESVVYGRVFQTMENTVFTDAKVTLLSNPPKQTSTDQYGQYWLRDVKPGAYLVRLQIPGRPLITGRVVVGKGTTVANLDLSKIGHPDHDEEY</sequence>
<evidence type="ECO:0000313" key="3">
    <source>
        <dbReference type="Proteomes" id="UP000000557"/>
    </source>
</evidence>
<accession>Q7NN48</accession>
<dbReference type="SUPFAM" id="SSF49452">
    <property type="entry name" value="Starch-binding domain-like"/>
    <property type="match status" value="1"/>
</dbReference>
<dbReference type="InParanoid" id="Q7NN48"/>
<dbReference type="EMBL" id="BA000045">
    <property type="protein sequence ID" value="BAC88507.1"/>
    <property type="molecule type" value="Genomic_DNA"/>
</dbReference>
<dbReference type="GO" id="GO:0030246">
    <property type="term" value="F:carbohydrate binding"/>
    <property type="evidence" value="ECO:0007669"/>
    <property type="project" value="InterPro"/>
</dbReference>
<protein>
    <submittedName>
        <fullName evidence="2">Gll0566 protein</fullName>
    </submittedName>
</protein>
<feature type="signal peptide" evidence="1">
    <location>
        <begin position="1"/>
        <end position="21"/>
    </location>
</feature>
<evidence type="ECO:0000256" key="1">
    <source>
        <dbReference type="SAM" id="SignalP"/>
    </source>
</evidence>
<dbReference type="EnsemblBacteria" id="BAC88507">
    <property type="protein sequence ID" value="BAC88507"/>
    <property type="gene ID" value="BAC88507"/>
</dbReference>
<keyword evidence="3" id="KW-1185">Reference proteome</keyword>
<reference evidence="2 3" key="1">
    <citation type="journal article" date="2003" name="DNA Res.">
        <title>Complete genome structure of Gloeobacter violaceus PCC 7421, a cyanobacterium that lacks thylakoids.</title>
        <authorList>
            <person name="Nakamura Y."/>
            <person name="Kaneko T."/>
            <person name="Sato S."/>
            <person name="Mimuro M."/>
            <person name="Miyashita H."/>
            <person name="Tsuchiya T."/>
            <person name="Sasamoto S."/>
            <person name="Watanabe A."/>
            <person name="Kawashima K."/>
            <person name="Kishida Y."/>
            <person name="Kiyokawa C."/>
            <person name="Kohara M."/>
            <person name="Matsumoto M."/>
            <person name="Matsuno A."/>
            <person name="Nakazaki N."/>
            <person name="Shimpo S."/>
            <person name="Takeuchi C."/>
            <person name="Yamada M."/>
            <person name="Tabata S."/>
        </authorList>
    </citation>
    <scope>NUCLEOTIDE SEQUENCE [LARGE SCALE GENOMIC DNA]</scope>
    <source>
        <strain evidence="3">ATCC 29082 / PCC 7421</strain>
    </source>
</reference>
<proteinExistence type="predicted"/>
<dbReference type="Gene3D" id="2.60.40.1120">
    <property type="entry name" value="Carboxypeptidase-like, regulatory domain"/>
    <property type="match status" value="1"/>
</dbReference>
<dbReference type="Proteomes" id="UP000000557">
    <property type="component" value="Chromosome"/>
</dbReference>
<dbReference type="STRING" id="251221.gene:10758039"/>
<organism evidence="2 3">
    <name type="scientific">Gloeobacter violaceus (strain ATCC 29082 / PCC 7421)</name>
    <dbReference type="NCBI Taxonomy" id="251221"/>
    <lineage>
        <taxon>Bacteria</taxon>
        <taxon>Bacillati</taxon>
        <taxon>Cyanobacteriota</taxon>
        <taxon>Cyanophyceae</taxon>
        <taxon>Gloeobacterales</taxon>
        <taxon>Gloeobacteraceae</taxon>
        <taxon>Gloeobacter</taxon>
    </lineage>
</organism>
<dbReference type="AlphaFoldDB" id="Q7NN48"/>
<dbReference type="KEGG" id="gvi:gll0566"/>
<dbReference type="InterPro" id="IPR013784">
    <property type="entry name" value="Carb-bd-like_fold"/>
</dbReference>
<dbReference type="RefSeq" id="WP_011140569.1">
    <property type="nucleotide sequence ID" value="NC_005125.1"/>
</dbReference>
<reference evidence="2 3" key="2">
    <citation type="journal article" date="2003" name="DNA Res.">
        <title>Complete genome structure of Gloeobacter violaceus PCC 7421, a cyanobacterium that lacks thylakoids (supplement).</title>
        <authorList>
            <person name="Nakamura Y."/>
            <person name="Kaneko T."/>
            <person name="Sato S."/>
            <person name="Mimuro M."/>
            <person name="Miyashita H."/>
            <person name="Tsuchiya T."/>
            <person name="Sasamoto S."/>
            <person name="Watanabe A."/>
            <person name="Kawashima K."/>
            <person name="Kishida Y."/>
            <person name="Kiyokawa C."/>
            <person name="Kohara M."/>
            <person name="Matsumoto M."/>
            <person name="Matsuno A."/>
            <person name="Nakazaki N."/>
            <person name="Shimpo S."/>
            <person name="Takeuchi C."/>
            <person name="Yamada M."/>
            <person name="Tabata S."/>
        </authorList>
    </citation>
    <scope>NUCLEOTIDE SEQUENCE [LARGE SCALE GENOMIC DNA]</scope>
    <source>
        <strain evidence="3">ATCC 29082 / PCC 7421</strain>
    </source>
</reference>